<feature type="compositionally biased region" description="Gly residues" evidence="2">
    <location>
        <begin position="122"/>
        <end position="133"/>
    </location>
</feature>
<dbReference type="Proteomes" id="UP000522688">
    <property type="component" value="Unassembled WGS sequence"/>
</dbReference>
<feature type="region of interest" description="Disordered" evidence="2">
    <location>
        <begin position="352"/>
        <end position="473"/>
    </location>
</feature>
<organism evidence="5 7">
    <name type="scientific">Frigoribacterium faeni</name>
    <dbReference type="NCBI Taxonomy" id="145483"/>
    <lineage>
        <taxon>Bacteria</taxon>
        <taxon>Bacillati</taxon>
        <taxon>Actinomycetota</taxon>
        <taxon>Actinomycetes</taxon>
        <taxon>Micrococcales</taxon>
        <taxon>Microbacteriaceae</taxon>
        <taxon>Frigoribacterium</taxon>
    </lineage>
</organism>
<feature type="region of interest" description="Disordered" evidence="2">
    <location>
        <begin position="22"/>
        <end position="279"/>
    </location>
</feature>
<evidence type="ECO:0000313" key="4">
    <source>
        <dbReference type="EMBL" id="GEK81711.1"/>
    </source>
</evidence>
<gene>
    <name evidence="5" type="ORF">FB463_000796</name>
    <name evidence="4" type="ORF">FFA01_00200</name>
</gene>
<feature type="compositionally biased region" description="Low complexity" evidence="2">
    <location>
        <begin position="134"/>
        <end position="147"/>
    </location>
</feature>
<reference evidence="5 7" key="2">
    <citation type="submission" date="2020-07" db="EMBL/GenBank/DDBJ databases">
        <title>Sequencing the genomes of 1000 actinobacteria strains.</title>
        <authorList>
            <person name="Klenk H.-P."/>
        </authorList>
    </citation>
    <scope>NUCLEOTIDE SEQUENCE [LARGE SCALE GENOMIC DNA]</scope>
    <source>
        <strain evidence="5 7">DSM 10309</strain>
    </source>
</reference>
<feature type="compositionally biased region" description="Pro residues" evidence="2">
    <location>
        <begin position="148"/>
        <end position="158"/>
    </location>
</feature>
<dbReference type="Gene3D" id="2.60.200.20">
    <property type="match status" value="1"/>
</dbReference>
<evidence type="ECO:0000313" key="5">
    <source>
        <dbReference type="EMBL" id="MBA8812572.1"/>
    </source>
</evidence>
<dbReference type="AlphaFoldDB" id="A0A7W3JGQ7"/>
<feature type="compositionally biased region" description="Basic and acidic residues" evidence="2">
    <location>
        <begin position="31"/>
        <end position="44"/>
    </location>
</feature>
<dbReference type="EMBL" id="BJUV01000001">
    <property type="protein sequence ID" value="GEK81711.1"/>
    <property type="molecule type" value="Genomic_DNA"/>
</dbReference>
<dbReference type="OrthoDB" id="3254248at2"/>
<evidence type="ECO:0000313" key="6">
    <source>
        <dbReference type="Proteomes" id="UP000321154"/>
    </source>
</evidence>
<evidence type="ECO:0000313" key="7">
    <source>
        <dbReference type="Proteomes" id="UP000522688"/>
    </source>
</evidence>
<evidence type="ECO:0000259" key="3">
    <source>
        <dbReference type="Pfam" id="PF00498"/>
    </source>
</evidence>
<dbReference type="Pfam" id="PF00498">
    <property type="entry name" value="FHA"/>
    <property type="match status" value="1"/>
</dbReference>
<feature type="compositionally biased region" description="Basic and acidic residues" evidence="2">
    <location>
        <begin position="159"/>
        <end position="169"/>
    </location>
</feature>
<sequence length="591" mass="61544">MQCPTCASPLPVGAMICGECGRTLSGVDTSAPDRPRGADERDGRPPAWSPQRPTPASSGEQPWWLRDREPADRTDAPLDPPAWRDAPPTDEPAARRDETPDAAPHAVAPTSSQPATSSEPDGPGGPAPRGGAGRPEPVSSPPQAVAPTPVPTPVPAPLREPDSRSDDGPRPSTAPLWTASLTPVASATPLPETDEAGATPDEGVGGASDLDPSRPDAQPETPSADDDAPAAPSATEPAARSSHDAATPGVDASTPRPGDTVRVEPVLPQASATPAAAPVPLVEPGQAAGVERCTQCGADVHEDDIFCGVCGAVVQSVALSFTGPIVPILRGGAPAASSEVESAADPAIAAAEPGAAVADATGPAGTGTDDDRRDRDRGRGGRDRRDRSRRDRRRRDDVEEPSREDRPVAFPEPADLTPPPTSSASPTAPPAAEAPPTVEESPAPEARPTAPETAWRPREPLRPATVDTDDDVDETRIVRRGPMGSEFVLQFSTGESVTVDGTGLVGRAPLPQPGERFDQLVRIVDPGKSVSKTHLEFGQEHGQLWLSDRWSGNGTIVRPRDEPARRLEPGTRVRVARGCRVEIGEQFFVIA</sequence>
<evidence type="ECO:0000256" key="1">
    <source>
        <dbReference type="ARBA" id="ARBA00022553"/>
    </source>
</evidence>
<proteinExistence type="predicted"/>
<accession>A0A7W3JGQ7</accession>
<reference evidence="4 6" key="1">
    <citation type="submission" date="2019-07" db="EMBL/GenBank/DDBJ databases">
        <title>Whole genome shotgun sequence of Frigoribacterium faeni NBRC 103066.</title>
        <authorList>
            <person name="Hosoyama A."/>
            <person name="Uohara A."/>
            <person name="Ohji S."/>
            <person name="Ichikawa N."/>
        </authorList>
    </citation>
    <scope>NUCLEOTIDE SEQUENCE [LARGE SCALE GENOMIC DNA]</scope>
    <source>
        <strain evidence="4 6">NBRC 103066</strain>
    </source>
</reference>
<feature type="compositionally biased region" description="Polar residues" evidence="2">
    <location>
        <begin position="109"/>
        <end position="118"/>
    </location>
</feature>
<dbReference type="CDD" id="cd00060">
    <property type="entry name" value="FHA"/>
    <property type="match status" value="1"/>
</dbReference>
<feature type="compositionally biased region" description="Low complexity" evidence="2">
    <location>
        <begin position="229"/>
        <end position="239"/>
    </location>
</feature>
<dbReference type="Proteomes" id="UP000321154">
    <property type="component" value="Unassembled WGS sequence"/>
</dbReference>
<evidence type="ECO:0000256" key="2">
    <source>
        <dbReference type="SAM" id="MobiDB-lite"/>
    </source>
</evidence>
<protein>
    <recommendedName>
        <fullName evidence="3">FHA domain-containing protein</fullName>
    </recommendedName>
</protein>
<name>A0A7W3JGQ7_9MICO</name>
<feature type="compositionally biased region" description="Pro residues" evidence="2">
    <location>
        <begin position="416"/>
        <end position="433"/>
    </location>
</feature>
<feature type="compositionally biased region" description="Low complexity" evidence="2">
    <location>
        <begin position="434"/>
        <end position="454"/>
    </location>
</feature>
<feature type="compositionally biased region" description="Basic and acidic residues" evidence="2">
    <location>
        <begin position="65"/>
        <end position="76"/>
    </location>
</feature>
<keyword evidence="6" id="KW-1185">Reference proteome</keyword>
<comment type="caution">
    <text evidence="5">The sequence shown here is derived from an EMBL/GenBank/DDBJ whole genome shotgun (WGS) entry which is preliminary data.</text>
</comment>
<feature type="compositionally biased region" description="Basic and acidic residues" evidence="2">
    <location>
        <begin position="369"/>
        <end position="407"/>
    </location>
</feature>
<dbReference type="SUPFAM" id="SSF49879">
    <property type="entry name" value="SMAD/FHA domain"/>
    <property type="match status" value="1"/>
</dbReference>
<feature type="domain" description="FHA" evidence="3">
    <location>
        <begin position="521"/>
        <end position="584"/>
    </location>
</feature>
<dbReference type="EMBL" id="JACGWW010000001">
    <property type="protein sequence ID" value="MBA8812572.1"/>
    <property type="molecule type" value="Genomic_DNA"/>
</dbReference>
<dbReference type="InterPro" id="IPR000253">
    <property type="entry name" value="FHA_dom"/>
</dbReference>
<dbReference type="InterPro" id="IPR008984">
    <property type="entry name" value="SMAD_FHA_dom_sf"/>
</dbReference>
<keyword evidence="1" id="KW-0597">Phosphoprotein</keyword>
<dbReference type="RefSeq" id="WP_146851679.1">
    <property type="nucleotide sequence ID" value="NZ_BAAAHR010000002.1"/>
</dbReference>